<evidence type="ECO:0000313" key="2">
    <source>
        <dbReference type="EMBL" id="GFZ15778.1"/>
    </source>
</evidence>
<protein>
    <submittedName>
        <fullName evidence="2">Uncharacterized protein</fullName>
    </submittedName>
</protein>
<dbReference type="OrthoDB" id="10538758at2759"/>
<keyword evidence="3" id="KW-1185">Reference proteome</keyword>
<feature type="transmembrane region" description="Helical" evidence="1">
    <location>
        <begin position="90"/>
        <end position="111"/>
    </location>
</feature>
<name>A0A7J0GYH4_9ERIC</name>
<dbReference type="EMBL" id="BJWL01000025">
    <property type="protein sequence ID" value="GFZ15778.1"/>
    <property type="molecule type" value="Genomic_DNA"/>
</dbReference>
<keyword evidence="1" id="KW-0472">Membrane</keyword>
<proteinExistence type="predicted"/>
<reference evidence="2 3" key="1">
    <citation type="submission" date="2019-07" db="EMBL/GenBank/DDBJ databases">
        <title>De Novo Assembly of kiwifruit Actinidia rufa.</title>
        <authorList>
            <person name="Sugita-Konishi S."/>
            <person name="Sato K."/>
            <person name="Mori E."/>
            <person name="Abe Y."/>
            <person name="Kisaki G."/>
            <person name="Hamano K."/>
            <person name="Suezawa K."/>
            <person name="Otani M."/>
            <person name="Fukuda T."/>
            <person name="Manabe T."/>
            <person name="Gomi K."/>
            <person name="Tabuchi M."/>
            <person name="Akimitsu K."/>
            <person name="Kataoka I."/>
        </authorList>
    </citation>
    <scope>NUCLEOTIDE SEQUENCE [LARGE SCALE GENOMIC DNA]</scope>
    <source>
        <strain evidence="3">cv. Fuchu</strain>
    </source>
</reference>
<evidence type="ECO:0000313" key="3">
    <source>
        <dbReference type="Proteomes" id="UP000585474"/>
    </source>
</evidence>
<keyword evidence="1" id="KW-1133">Transmembrane helix</keyword>
<keyword evidence="1" id="KW-0812">Transmembrane</keyword>
<dbReference type="AlphaFoldDB" id="A0A7J0GYH4"/>
<comment type="caution">
    <text evidence="2">The sequence shown here is derived from an EMBL/GenBank/DDBJ whole genome shotgun (WGS) entry which is preliminary data.</text>
</comment>
<gene>
    <name evidence="2" type="ORF">Acr_25g0001870</name>
</gene>
<accession>A0A7J0GYH4</accession>
<organism evidence="2 3">
    <name type="scientific">Actinidia rufa</name>
    <dbReference type="NCBI Taxonomy" id="165716"/>
    <lineage>
        <taxon>Eukaryota</taxon>
        <taxon>Viridiplantae</taxon>
        <taxon>Streptophyta</taxon>
        <taxon>Embryophyta</taxon>
        <taxon>Tracheophyta</taxon>
        <taxon>Spermatophyta</taxon>
        <taxon>Magnoliopsida</taxon>
        <taxon>eudicotyledons</taxon>
        <taxon>Gunneridae</taxon>
        <taxon>Pentapetalae</taxon>
        <taxon>asterids</taxon>
        <taxon>Ericales</taxon>
        <taxon>Actinidiaceae</taxon>
        <taxon>Actinidia</taxon>
    </lineage>
</organism>
<evidence type="ECO:0000256" key="1">
    <source>
        <dbReference type="SAM" id="Phobius"/>
    </source>
</evidence>
<sequence>MLHKGKNETFRNYSKCYWELYNTIEEFSKEFAVVNYKLKLTPSEKLWDDLTLNPLINLSDPMSRVEMFSQLEDDIRQSERAMSSFSRASAAYNATATLSSHYLVVAILWLVTLTTAAGMPDAVTAGCNLHWDAADVGCSLLYDITTTVIAIES</sequence>
<dbReference type="Proteomes" id="UP000585474">
    <property type="component" value="Unassembled WGS sequence"/>
</dbReference>